<accession>A0A1I1SSN7</accession>
<keyword evidence="6" id="KW-1185">Reference proteome</keyword>
<protein>
    <submittedName>
        <fullName evidence="5">Uncharacterized conserved protein</fullName>
    </submittedName>
</protein>
<dbReference type="RefSeq" id="WP_218156550.1">
    <property type="nucleotide sequence ID" value="NZ_FOLO01000062.1"/>
</dbReference>
<comment type="similarity">
    <text evidence="1">Belongs to the Gfa family.</text>
</comment>
<proteinExistence type="inferred from homology"/>
<keyword evidence="3" id="KW-0862">Zinc</keyword>
<dbReference type="EMBL" id="FOLO01000062">
    <property type="protein sequence ID" value="SFD49341.1"/>
    <property type="molecule type" value="Genomic_DNA"/>
</dbReference>
<evidence type="ECO:0000313" key="5">
    <source>
        <dbReference type="EMBL" id="SFD49341.1"/>
    </source>
</evidence>
<evidence type="ECO:0000256" key="3">
    <source>
        <dbReference type="ARBA" id="ARBA00022833"/>
    </source>
</evidence>
<dbReference type="GO" id="GO:0046872">
    <property type="term" value="F:metal ion binding"/>
    <property type="evidence" value="ECO:0007669"/>
    <property type="project" value="UniProtKB-KW"/>
</dbReference>
<dbReference type="Pfam" id="PF04828">
    <property type="entry name" value="GFA"/>
    <property type="match status" value="1"/>
</dbReference>
<evidence type="ECO:0000256" key="2">
    <source>
        <dbReference type="ARBA" id="ARBA00022723"/>
    </source>
</evidence>
<dbReference type="InterPro" id="IPR011057">
    <property type="entry name" value="Mss4-like_sf"/>
</dbReference>
<reference evidence="5 6" key="1">
    <citation type="submission" date="2016-10" db="EMBL/GenBank/DDBJ databases">
        <authorList>
            <person name="de Groot N.N."/>
        </authorList>
    </citation>
    <scope>NUCLEOTIDE SEQUENCE [LARGE SCALE GENOMIC DNA]</scope>
    <source>
        <strain evidence="5 6">DSM 6059</strain>
    </source>
</reference>
<dbReference type="Gene3D" id="2.170.150.70">
    <property type="match status" value="1"/>
</dbReference>
<dbReference type="GO" id="GO:0016846">
    <property type="term" value="F:carbon-sulfur lyase activity"/>
    <property type="evidence" value="ECO:0007669"/>
    <property type="project" value="InterPro"/>
</dbReference>
<dbReference type="Proteomes" id="UP000198862">
    <property type="component" value="Unassembled WGS sequence"/>
</dbReference>
<dbReference type="PROSITE" id="PS51891">
    <property type="entry name" value="CENP_V_GFA"/>
    <property type="match status" value="1"/>
</dbReference>
<sequence>MDKIYQGQCHCGLVKFKVNLDLSRIGKCNCSLCKRRNANMAYVDETQFQLQTGAQALSKYQFNTQTAEHFFCNTCGIYTHHKPRTQKQTIAVNTACIDTLQLNKLVIKDIDGKSFEVI</sequence>
<name>A0A1I1SSN7_9GAMM</name>
<evidence type="ECO:0000259" key="4">
    <source>
        <dbReference type="PROSITE" id="PS51891"/>
    </source>
</evidence>
<gene>
    <name evidence="5" type="ORF">SAMN02745724_04676</name>
</gene>
<evidence type="ECO:0000256" key="1">
    <source>
        <dbReference type="ARBA" id="ARBA00005495"/>
    </source>
</evidence>
<dbReference type="AlphaFoldDB" id="A0A1I1SSN7"/>
<dbReference type="SUPFAM" id="SSF51316">
    <property type="entry name" value="Mss4-like"/>
    <property type="match status" value="1"/>
</dbReference>
<dbReference type="PANTHER" id="PTHR28620">
    <property type="entry name" value="CENTROMERE PROTEIN V"/>
    <property type="match status" value="1"/>
</dbReference>
<dbReference type="PANTHER" id="PTHR28620:SF1">
    <property type="entry name" value="CENP-V_GFA DOMAIN-CONTAINING PROTEIN"/>
    <property type="match status" value="1"/>
</dbReference>
<dbReference type="STRING" id="1123010.SAMN02745724_04676"/>
<feature type="domain" description="CENP-V/GFA" evidence="4">
    <location>
        <begin position="5"/>
        <end position="116"/>
    </location>
</feature>
<keyword evidence="2" id="KW-0479">Metal-binding</keyword>
<dbReference type="InterPro" id="IPR052355">
    <property type="entry name" value="CENP-V-like"/>
</dbReference>
<organism evidence="5 6">
    <name type="scientific">Pseudoalteromonas denitrificans DSM 6059</name>
    <dbReference type="NCBI Taxonomy" id="1123010"/>
    <lineage>
        <taxon>Bacteria</taxon>
        <taxon>Pseudomonadati</taxon>
        <taxon>Pseudomonadota</taxon>
        <taxon>Gammaproteobacteria</taxon>
        <taxon>Alteromonadales</taxon>
        <taxon>Pseudoalteromonadaceae</taxon>
        <taxon>Pseudoalteromonas</taxon>
    </lineage>
</organism>
<evidence type="ECO:0000313" key="6">
    <source>
        <dbReference type="Proteomes" id="UP000198862"/>
    </source>
</evidence>
<dbReference type="InterPro" id="IPR006913">
    <property type="entry name" value="CENP-V/GFA"/>
</dbReference>